<evidence type="ECO:0000313" key="1">
    <source>
        <dbReference type="EMBL" id="JAD17335.1"/>
    </source>
</evidence>
<dbReference type="AlphaFoldDB" id="A0A0A8XXD7"/>
<reference evidence="1" key="2">
    <citation type="journal article" date="2015" name="Data Brief">
        <title>Shoot transcriptome of the giant reed, Arundo donax.</title>
        <authorList>
            <person name="Barrero R.A."/>
            <person name="Guerrero F.D."/>
            <person name="Moolhuijzen P."/>
            <person name="Goolsby J.A."/>
            <person name="Tidwell J."/>
            <person name="Bellgard S.E."/>
            <person name="Bellgard M.I."/>
        </authorList>
    </citation>
    <scope>NUCLEOTIDE SEQUENCE</scope>
    <source>
        <tissue evidence="1">Shoot tissue taken approximately 20 cm above the soil surface</tissue>
    </source>
</reference>
<accession>A0A0A8XXD7</accession>
<protein>
    <submittedName>
        <fullName evidence="1">Uncharacterized protein</fullName>
    </submittedName>
</protein>
<organism evidence="1">
    <name type="scientific">Arundo donax</name>
    <name type="common">Giant reed</name>
    <name type="synonym">Donax arundinaceus</name>
    <dbReference type="NCBI Taxonomy" id="35708"/>
    <lineage>
        <taxon>Eukaryota</taxon>
        <taxon>Viridiplantae</taxon>
        <taxon>Streptophyta</taxon>
        <taxon>Embryophyta</taxon>
        <taxon>Tracheophyta</taxon>
        <taxon>Spermatophyta</taxon>
        <taxon>Magnoliopsida</taxon>
        <taxon>Liliopsida</taxon>
        <taxon>Poales</taxon>
        <taxon>Poaceae</taxon>
        <taxon>PACMAD clade</taxon>
        <taxon>Arundinoideae</taxon>
        <taxon>Arundineae</taxon>
        <taxon>Arundo</taxon>
    </lineage>
</organism>
<dbReference type="EMBL" id="GBRH01280560">
    <property type="protein sequence ID" value="JAD17335.1"/>
    <property type="molecule type" value="Transcribed_RNA"/>
</dbReference>
<sequence length="52" mass="6302">MIFKDEPRERTHFYTRLCYSRDSAFTRTTTFSMLQLHIKNNPLKFMDQLSAN</sequence>
<name>A0A0A8XXD7_ARUDO</name>
<proteinExistence type="predicted"/>
<reference evidence="1" key="1">
    <citation type="submission" date="2014-09" db="EMBL/GenBank/DDBJ databases">
        <authorList>
            <person name="Magalhaes I.L.F."/>
            <person name="Oliveira U."/>
            <person name="Santos F.R."/>
            <person name="Vidigal T.H.D.A."/>
            <person name="Brescovit A.D."/>
            <person name="Santos A.J."/>
        </authorList>
    </citation>
    <scope>NUCLEOTIDE SEQUENCE</scope>
    <source>
        <tissue evidence="1">Shoot tissue taken approximately 20 cm above the soil surface</tissue>
    </source>
</reference>